<dbReference type="RefSeq" id="WP_008634688.1">
    <property type="nucleotide sequence ID" value="NZ_AFXZ01000002.1"/>
</dbReference>
<evidence type="ECO:0008006" key="3">
    <source>
        <dbReference type="Google" id="ProtNLM"/>
    </source>
</evidence>
<evidence type="ECO:0000313" key="2">
    <source>
        <dbReference type="Proteomes" id="UP000003730"/>
    </source>
</evidence>
<proteinExistence type="predicted"/>
<accession>G2E9X0</accession>
<organism evidence="1 2">
    <name type="scientific">Bizionia argentinensis JUB59</name>
    <dbReference type="NCBI Taxonomy" id="1046627"/>
    <lineage>
        <taxon>Bacteria</taxon>
        <taxon>Pseudomonadati</taxon>
        <taxon>Bacteroidota</taxon>
        <taxon>Flavobacteriia</taxon>
        <taxon>Flavobacteriales</taxon>
        <taxon>Flavobacteriaceae</taxon>
        <taxon>Bizionia</taxon>
    </lineage>
</organism>
<evidence type="ECO:0000313" key="1">
    <source>
        <dbReference type="EMBL" id="EGV45023.1"/>
    </source>
</evidence>
<keyword evidence="2" id="KW-1185">Reference proteome</keyword>
<dbReference type="AlphaFoldDB" id="G2E9X0"/>
<comment type="caution">
    <text evidence="1">The sequence shown here is derived from an EMBL/GenBank/DDBJ whole genome shotgun (WGS) entry which is preliminary data.</text>
</comment>
<dbReference type="Proteomes" id="UP000003730">
    <property type="component" value="Unassembled WGS sequence"/>
</dbReference>
<reference evidence="1 2" key="1">
    <citation type="journal article" date="2008" name="Int. J. Syst. Evol. Microbiol.">
        <title>Bizionia argentinensis sp. nov., isolated from surface marine water in Antarctica.</title>
        <authorList>
            <person name="Bercovich A."/>
            <person name="Vazquez S.C."/>
            <person name="Yankilevich P."/>
            <person name="Coria S.H."/>
            <person name="Foti M."/>
            <person name="Hernandez E."/>
            <person name="Vidal A."/>
            <person name="Ruberto L."/>
            <person name="Melo C."/>
            <person name="Marenssi S."/>
            <person name="Criscuolo M."/>
            <person name="Memoli M."/>
            <person name="Arguelles M."/>
            <person name="Mac Cormack W.P."/>
        </authorList>
    </citation>
    <scope>NUCLEOTIDE SEQUENCE [LARGE SCALE GENOMIC DNA]</scope>
    <source>
        <strain evidence="1 2">JUB59</strain>
    </source>
</reference>
<dbReference type="PATRIC" id="fig|1046627.3.peg.345"/>
<dbReference type="PROSITE" id="PS51257">
    <property type="entry name" value="PROKAR_LIPOPROTEIN"/>
    <property type="match status" value="1"/>
</dbReference>
<dbReference type="STRING" id="1046627.BZARG_331"/>
<dbReference type="EMBL" id="AFXZ01000002">
    <property type="protein sequence ID" value="EGV45023.1"/>
    <property type="molecule type" value="Genomic_DNA"/>
</dbReference>
<gene>
    <name evidence="1" type="ORF">BZARG_331</name>
</gene>
<dbReference type="OrthoDB" id="1524444at2"/>
<dbReference type="Gene3D" id="1.20.5.320">
    <property type="entry name" value="6-Phosphogluconate Dehydrogenase, domain 3"/>
    <property type="match status" value="1"/>
</dbReference>
<sequence length="170" mass="19039">MKNLIAVLFVSALLITSCEGPQGPPGSPGLQGNDGIDGETIVAPSFEIELDFTAANNFEFFEPYGFNTLSSDITLVYILWEVNNGQDVWRLLPQTVEFNNGTLVYNYDFTQTEVSIFLDGTIDFNTLDISWTNNRVFRVVVVPADNVGRQDFSDINAVMAHYNITHFDKR</sequence>
<name>G2E9X0_9FLAO</name>
<protein>
    <recommendedName>
        <fullName evidence="3">Collagen-like protein</fullName>
    </recommendedName>
</protein>
<dbReference type="eggNOG" id="ENOG5032UAD">
    <property type="taxonomic scope" value="Bacteria"/>
</dbReference>